<keyword evidence="1" id="KW-0831">Ubiquinone biosynthesis</keyword>
<accession>A0A0A3YQC6</accession>
<organism evidence="4 5">
    <name type="scientific">Erwinia typographi</name>
    <dbReference type="NCBI Taxonomy" id="371042"/>
    <lineage>
        <taxon>Bacteria</taxon>
        <taxon>Pseudomonadati</taxon>
        <taxon>Pseudomonadota</taxon>
        <taxon>Gammaproteobacteria</taxon>
        <taxon>Enterobacterales</taxon>
        <taxon>Erwiniaceae</taxon>
        <taxon>Erwinia</taxon>
    </lineage>
</organism>
<evidence type="ECO:0000313" key="5">
    <source>
        <dbReference type="Proteomes" id="UP000030351"/>
    </source>
</evidence>
<comment type="pathway">
    <text evidence="1">Cofactor biosynthesis; ubiquinone biosynthesis.</text>
</comment>
<dbReference type="GO" id="GO:0006744">
    <property type="term" value="P:ubiquinone biosynthetic process"/>
    <property type="evidence" value="ECO:0007669"/>
    <property type="project" value="UniProtKB-UniRule"/>
</dbReference>
<dbReference type="RefSeq" id="WP_034898200.1">
    <property type="nucleotide sequence ID" value="NZ_JRUQ01000070.1"/>
</dbReference>
<dbReference type="Proteomes" id="UP000030351">
    <property type="component" value="Unassembled WGS sequence"/>
</dbReference>
<keyword evidence="2" id="KW-0175">Coiled coil</keyword>
<dbReference type="InterPro" id="IPR038989">
    <property type="entry name" value="UbiJ"/>
</dbReference>
<dbReference type="InterPro" id="IPR003033">
    <property type="entry name" value="SCP2_sterol-bd_dom"/>
</dbReference>
<comment type="function">
    <text evidence="1">Required for ubiquinone (coenzyme Q) biosynthesis. Binds hydrophobic ubiquinone biosynthetic intermediates via its SCP2 domain and is essential for the stability of the Ubi complex. May constitute a docking platform where Ubi enzymes assemble and access their SCP2-bound polyprenyl substrates.</text>
</comment>
<protein>
    <recommendedName>
        <fullName evidence="1">Ubiquinone biosynthesis accessory factor UbiJ</fullName>
    </recommendedName>
</protein>
<evidence type="ECO:0000313" key="4">
    <source>
        <dbReference type="EMBL" id="KGT87739.1"/>
    </source>
</evidence>
<dbReference type="SUPFAM" id="SSF55718">
    <property type="entry name" value="SCP-like"/>
    <property type="match status" value="1"/>
</dbReference>
<dbReference type="OrthoDB" id="5801225at2"/>
<evidence type="ECO:0000256" key="2">
    <source>
        <dbReference type="SAM" id="Coils"/>
    </source>
</evidence>
<comment type="similarity">
    <text evidence="1">Belongs to the UbiJ family.</text>
</comment>
<dbReference type="EMBL" id="JRUQ01000070">
    <property type="protein sequence ID" value="KGT87739.1"/>
    <property type="molecule type" value="Genomic_DNA"/>
</dbReference>
<dbReference type="GO" id="GO:0005737">
    <property type="term" value="C:cytoplasm"/>
    <property type="evidence" value="ECO:0007669"/>
    <property type="project" value="UniProtKB-SubCell"/>
</dbReference>
<comment type="subcellular location">
    <subcellularLocation>
        <location evidence="1">Cytoplasm</location>
    </subcellularLocation>
</comment>
<dbReference type="InterPro" id="IPR036527">
    <property type="entry name" value="SCP2_sterol-bd_dom_sf"/>
</dbReference>
<dbReference type="AlphaFoldDB" id="A0A0A3YQC6"/>
<comment type="caution">
    <text evidence="4">The sequence shown here is derived from an EMBL/GenBank/DDBJ whole genome shotgun (WGS) entry which is preliminary data.</text>
</comment>
<sequence>MTLTPLLTAGLETALNQILYRDRGLKAARQRLNGKSLAIVLAELRQPLTFVFSEKQVDVLGEWNDTPDCTIRTQLATLRKLRDRQQLTSLIRSGELEVEGDVQVVQHFSALIDLAELDPAEYLAPWTGDVVAQGIGQFARRGFQLLRGDVQRKQDYLGQALTEEWRLAPGGLEAAWLAEEVEALTRDLSALENRLNALEAK</sequence>
<name>A0A0A3YQC6_9GAMM</name>
<dbReference type="UniPathway" id="UPA00232"/>
<dbReference type="Pfam" id="PF02036">
    <property type="entry name" value="SCP2"/>
    <property type="match status" value="1"/>
</dbReference>
<feature type="domain" description="SCP2" evidence="3">
    <location>
        <begin position="15"/>
        <end position="113"/>
    </location>
</feature>
<proteinExistence type="inferred from homology"/>
<evidence type="ECO:0000259" key="3">
    <source>
        <dbReference type="Pfam" id="PF02036"/>
    </source>
</evidence>
<dbReference type="eggNOG" id="COG3165">
    <property type="taxonomic scope" value="Bacteria"/>
</dbReference>
<dbReference type="PANTHER" id="PTHR38693:SF1">
    <property type="entry name" value="UBIQUINONE BIOSYNTHESIS ACCESSORY FACTOR UBIJ"/>
    <property type="match status" value="1"/>
</dbReference>
<dbReference type="HAMAP" id="MF_02215">
    <property type="entry name" value="UbiJ"/>
    <property type="match status" value="1"/>
</dbReference>
<gene>
    <name evidence="1" type="primary">ubiJ</name>
    <name evidence="4" type="ORF">NG99_22965</name>
</gene>
<dbReference type="PANTHER" id="PTHR38693">
    <property type="entry name" value="UBIQUINONE BIOSYNTHESIS PROTEIN UBIJ"/>
    <property type="match status" value="1"/>
</dbReference>
<dbReference type="STRING" id="371042.NG99_22965"/>
<evidence type="ECO:0000256" key="1">
    <source>
        <dbReference type="HAMAP-Rule" id="MF_02215"/>
    </source>
</evidence>
<reference evidence="4 5" key="1">
    <citation type="submission" date="2014-10" db="EMBL/GenBank/DDBJ databases">
        <title>Genome sequence of Erwinia typographi M043b.</title>
        <authorList>
            <person name="Chan K.-G."/>
            <person name="Tan W.-S."/>
        </authorList>
    </citation>
    <scope>NUCLEOTIDE SEQUENCE [LARGE SCALE GENOMIC DNA]</scope>
    <source>
        <strain evidence="4 5">M043b</strain>
    </source>
</reference>
<feature type="coiled-coil region" evidence="2">
    <location>
        <begin position="174"/>
        <end position="201"/>
    </location>
</feature>
<keyword evidence="1" id="KW-0963">Cytoplasm</keyword>
<keyword evidence="5" id="KW-1185">Reference proteome</keyword>